<dbReference type="Gene3D" id="3.90.550.10">
    <property type="entry name" value="Spore Coat Polysaccharide Biosynthesis Protein SpsA, Chain A"/>
    <property type="match status" value="1"/>
</dbReference>
<accession>A0A0C3AYA5</accession>
<dbReference type="OrthoDB" id="2014201at2759"/>
<dbReference type="InterPro" id="IPR002495">
    <property type="entry name" value="Glyco_trans_8"/>
</dbReference>
<dbReference type="EMBL" id="KN824318">
    <property type="protein sequence ID" value="KIM24984.1"/>
    <property type="molecule type" value="Genomic_DNA"/>
</dbReference>
<dbReference type="HOGENOM" id="CLU_049943_0_0_1"/>
<name>A0A0C3AYA5_SERVB</name>
<dbReference type="Pfam" id="PF01501">
    <property type="entry name" value="Glyco_transf_8"/>
    <property type="match status" value="1"/>
</dbReference>
<dbReference type="InterPro" id="IPR029044">
    <property type="entry name" value="Nucleotide-diphossugar_trans"/>
</dbReference>
<evidence type="ECO:0000313" key="1">
    <source>
        <dbReference type="EMBL" id="KIM24984.1"/>
    </source>
</evidence>
<organism evidence="1 2">
    <name type="scientific">Serendipita vermifera MAFF 305830</name>
    <dbReference type="NCBI Taxonomy" id="933852"/>
    <lineage>
        <taxon>Eukaryota</taxon>
        <taxon>Fungi</taxon>
        <taxon>Dikarya</taxon>
        <taxon>Basidiomycota</taxon>
        <taxon>Agaricomycotina</taxon>
        <taxon>Agaricomycetes</taxon>
        <taxon>Sebacinales</taxon>
        <taxon>Serendipitaceae</taxon>
        <taxon>Serendipita</taxon>
    </lineage>
</organism>
<keyword evidence="1" id="KW-0808">Transferase</keyword>
<dbReference type="AlphaFoldDB" id="A0A0C3AYA5"/>
<dbReference type="InterPro" id="IPR050587">
    <property type="entry name" value="GNT1/Glycosyltrans_8"/>
</dbReference>
<sequence>MGLRVYMTLLSRSSYLAGALVLHHSLQAVEAKYPLIVLVTPTLPEEALQILTQSRIETKQVELLLLPESRYEQSKTEVRFADVWTKIRVFGLEEYEKIVFLDSDMLVRRNMDEIFDYPISPNQIAATVPENCGYSQPDYPACLQHLDLSAPKPRPYSLLNSGMFLCRPSRDLMKRMRKMLDTSPRIANWKLCDQDLIGTFFGGGGEEPEGWGDITKDEIGDPWMRVPYYYNALRTMRNKHSSFWRDEDIRAIHYIGDKPWMVRPPASGTEAYEPTMRWWWASYNKLLEKLEKDGRKVDIGYIESHVAPKA</sequence>
<evidence type="ECO:0000313" key="2">
    <source>
        <dbReference type="Proteomes" id="UP000054097"/>
    </source>
</evidence>
<dbReference type="GO" id="GO:0016757">
    <property type="term" value="F:glycosyltransferase activity"/>
    <property type="evidence" value="ECO:0007669"/>
    <property type="project" value="InterPro"/>
</dbReference>
<protein>
    <submittedName>
        <fullName evidence="1">Glycosyltransferase family 8 protein</fullName>
    </submittedName>
</protein>
<dbReference type="PANTHER" id="PTHR11183">
    <property type="entry name" value="GLYCOGENIN SUBFAMILY MEMBER"/>
    <property type="match status" value="1"/>
</dbReference>
<dbReference type="CDD" id="cd02537">
    <property type="entry name" value="GT8_Glycogenin"/>
    <property type="match status" value="1"/>
</dbReference>
<reference evidence="2" key="2">
    <citation type="submission" date="2015-01" db="EMBL/GenBank/DDBJ databases">
        <title>Evolutionary Origins and Diversification of the Mycorrhizal Mutualists.</title>
        <authorList>
            <consortium name="DOE Joint Genome Institute"/>
            <consortium name="Mycorrhizal Genomics Consortium"/>
            <person name="Kohler A."/>
            <person name="Kuo A."/>
            <person name="Nagy L.G."/>
            <person name="Floudas D."/>
            <person name="Copeland A."/>
            <person name="Barry K.W."/>
            <person name="Cichocki N."/>
            <person name="Veneault-Fourrey C."/>
            <person name="LaButti K."/>
            <person name="Lindquist E.A."/>
            <person name="Lipzen A."/>
            <person name="Lundell T."/>
            <person name="Morin E."/>
            <person name="Murat C."/>
            <person name="Riley R."/>
            <person name="Ohm R."/>
            <person name="Sun H."/>
            <person name="Tunlid A."/>
            <person name="Henrissat B."/>
            <person name="Grigoriev I.V."/>
            <person name="Hibbett D.S."/>
            <person name="Martin F."/>
        </authorList>
    </citation>
    <scope>NUCLEOTIDE SEQUENCE [LARGE SCALE GENOMIC DNA]</scope>
    <source>
        <strain evidence="2">MAFF 305830</strain>
    </source>
</reference>
<dbReference type="STRING" id="933852.A0A0C3AYA5"/>
<reference evidence="1 2" key="1">
    <citation type="submission" date="2014-04" db="EMBL/GenBank/DDBJ databases">
        <authorList>
            <consortium name="DOE Joint Genome Institute"/>
            <person name="Kuo A."/>
            <person name="Zuccaro A."/>
            <person name="Kohler A."/>
            <person name="Nagy L.G."/>
            <person name="Floudas D."/>
            <person name="Copeland A."/>
            <person name="Barry K.W."/>
            <person name="Cichocki N."/>
            <person name="Veneault-Fourrey C."/>
            <person name="LaButti K."/>
            <person name="Lindquist E.A."/>
            <person name="Lipzen A."/>
            <person name="Lundell T."/>
            <person name="Morin E."/>
            <person name="Murat C."/>
            <person name="Sun H."/>
            <person name="Tunlid A."/>
            <person name="Henrissat B."/>
            <person name="Grigoriev I.V."/>
            <person name="Hibbett D.S."/>
            <person name="Martin F."/>
            <person name="Nordberg H.P."/>
            <person name="Cantor M.N."/>
            <person name="Hua S.X."/>
        </authorList>
    </citation>
    <scope>NUCLEOTIDE SEQUENCE [LARGE SCALE GENOMIC DNA]</scope>
    <source>
        <strain evidence="1 2">MAFF 305830</strain>
    </source>
</reference>
<dbReference type="Proteomes" id="UP000054097">
    <property type="component" value="Unassembled WGS sequence"/>
</dbReference>
<proteinExistence type="predicted"/>
<dbReference type="SUPFAM" id="SSF53448">
    <property type="entry name" value="Nucleotide-diphospho-sugar transferases"/>
    <property type="match status" value="1"/>
</dbReference>
<keyword evidence="2" id="KW-1185">Reference proteome</keyword>
<gene>
    <name evidence="1" type="ORF">M408DRAFT_26577</name>
</gene>